<dbReference type="EMBL" id="BAAAGA010000005">
    <property type="protein sequence ID" value="GAA0623081.1"/>
    <property type="molecule type" value="Genomic_DNA"/>
</dbReference>
<feature type="signal peptide" evidence="1">
    <location>
        <begin position="1"/>
        <end position="17"/>
    </location>
</feature>
<reference evidence="2 3" key="1">
    <citation type="journal article" date="2019" name="Int. J. Syst. Evol. Microbiol.">
        <title>The Global Catalogue of Microorganisms (GCM) 10K type strain sequencing project: providing services to taxonomists for standard genome sequencing and annotation.</title>
        <authorList>
            <consortium name="The Broad Institute Genomics Platform"/>
            <consortium name="The Broad Institute Genome Sequencing Center for Infectious Disease"/>
            <person name="Wu L."/>
            <person name="Ma J."/>
        </authorList>
    </citation>
    <scope>NUCLEOTIDE SEQUENCE [LARGE SCALE GENOMIC DNA]</scope>
    <source>
        <strain evidence="2 3">JCM 12928</strain>
    </source>
</reference>
<evidence type="ECO:0000313" key="2">
    <source>
        <dbReference type="EMBL" id="GAA0623081.1"/>
    </source>
</evidence>
<keyword evidence="3" id="KW-1185">Reference proteome</keyword>
<dbReference type="RefSeq" id="WP_343793089.1">
    <property type="nucleotide sequence ID" value="NZ_BAAAGA010000005.1"/>
</dbReference>
<feature type="chain" id="PRO_5046495103" description="Lipoprotein" evidence="1">
    <location>
        <begin position="18"/>
        <end position="74"/>
    </location>
</feature>
<gene>
    <name evidence="2" type="ORF">GCM10009422_18880</name>
</gene>
<accession>A0ABN1GXX3</accession>
<dbReference type="Proteomes" id="UP001501352">
    <property type="component" value="Unassembled WGS sequence"/>
</dbReference>
<evidence type="ECO:0000313" key="3">
    <source>
        <dbReference type="Proteomes" id="UP001501352"/>
    </source>
</evidence>
<protein>
    <recommendedName>
        <fullName evidence="4">Lipoprotein</fullName>
    </recommendedName>
</protein>
<evidence type="ECO:0000256" key="1">
    <source>
        <dbReference type="SAM" id="SignalP"/>
    </source>
</evidence>
<name>A0ABN1GXX3_9CAUL</name>
<evidence type="ECO:0008006" key="4">
    <source>
        <dbReference type="Google" id="ProtNLM"/>
    </source>
</evidence>
<dbReference type="PROSITE" id="PS51257">
    <property type="entry name" value="PROKAR_LIPOPROTEIN"/>
    <property type="match status" value="1"/>
</dbReference>
<comment type="caution">
    <text evidence="2">The sequence shown here is derived from an EMBL/GenBank/DDBJ whole genome shotgun (WGS) entry which is preliminary data.</text>
</comment>
<proteinExistence type="predicted"/>
<organism evidence="2 3">
    <name type="scientific">Brevundimonas kwangchunensis</name>
    <dbReference type="NCBI Taxonomy" id="322163"/>
    <lineage>
        <taxon>Bacteria</taxon>
        <taxon>Pseudomonadati</taxon>
        <taxon>Pseudomonadota</taxon>
        <taxon>Alphaproteobacteria</taxon>
        <taxon>Caulobacterales</taxon>
        <taxon>Caulobacteraceae</taxon>
        <taxon>Brevundimonas</taxon>
    </lineage>
</organism>
<keyword evidence="1" id="KW-0732">Signal</keyword>
<sequence length="74" mass="7728">MRFLASLFIIPTLTACASTPPTPDSARVALEERAQACHAAGGTLMPIMEGGRPGYIRPTNGMACRAPRGMAPLS</sequence>